<gene>
    <name evidence="1" type="ORF">SSA02_12300</name>
</gene>
<accession>A0A511BP05</accession>
<organism evidence="1 2">
    <name type="scientific">Swaminathania salitolerans</name>
    <dbReference type="NCBI Taxonomy" id="182838"/>
    <lineage>
        <taxon>Bacteria</taxon>
        <taxon>Pseudomonadati</taxon>
        <taxon>Pseudomonadota</taxon>
        <taxon>Alphaproteobacteria</taxon>
        <taxon>Acetobacterales</taxon>
        <taxon>Acetobacteraceae</taxon>
        <taxon>Swaminathania</taxon>
    </lineage>
</organism>
<keyword evidence="1" id="KW-0808">Transferase</keyword>
<dbReference type="Proteomes" id="UP000321405">
    <property type="component" value="Unassembled WGS sequence"/>
</dbReference>
<evidence type="ECO:0000313" key="1">
    <source>
        <dbReference type="EMBL" id="GEL02067.1"/>
    </source>
</evidence>
<dbReference type="Gene3D" id="3.40.50.12580">
    <property type="match status" value="1"/>
</dbReference>
<dbReference type="EMBL" id="BJVC01000002">
    <property type="protein sequence ID" value="GEL02067.1"/>
    <property type="molecule type" value="Genomic_DNA"/>
</dbReference>
<dbReference type="InterPro" id="IPR043148">
    <property type="entry name" value="TagF_C"/>
</dbReference>
<dbReference type="AlphaFoldDB" id="A0A511BP05"/>
<dbReference type="OrthoDB" id="8437129at2"/>
<comment type="caution">
    <text evidence="1">The sequence shown here is derived from an EMBL/GenBank/DDBJ whole genome shotgun (WGS) entry which is preliminary data.</text>
</comment>
<name>A0A511BP05_9PROT</name>
<sequence length="381" mass="42522">MKIAFLYVAEPYQCYHVAKVASELAMAPGCEVTEFVSFPETCSHLDSIRRDDPARSRIGRERLAMPPAARVLRAARRFDAERLRVMKAAIGRLETFDAVVATEYSAGILREMGLRKPALILIQHGAGDRVVNDEHLVRAFDLVLLPGRKVARMMTEAGHTTPDRIRLVGYPKFDAVSGRRANREATGEKKTALYNPHYKRGLSSYRTCLAPLVQAISAMEEYDLLVAPHVKIFHRDLGMRRHFFRKMAGPGIAIDTCSTAMLDMTHTTQASLYIGDVSSQVYEFLVEPRPCVFLNPHRVAWRGNPRFLHWTLGDVVERIEDIPQALSLASSRHALYRGRQERVIEETFGPSPLAGASLRAAGAIRAFLSASAGPERMRLAA</sequence>
<dbReference type="RefSeq" id="WP_147093109.1">
    <property type="nucleotide sequence ID" value="NZ_BJVC01000002.1"/>
</dbReference>
<keyword evidence="2" id="KW-1185">Reference proteome</keyword>
<evidence type="ECO:0000313" key="2">
    <source>
        <dbReference type="Proteomes" id="UP000321405"/>
    </source>
</evidence>
<proteinExistence type="predicted"/>
<protein>
    <submittedName>
        <fullName evidence="1">Glycerophosphotransferase</fullName>
    </submittedName>
</protein>
<dbReference type="GO" id="GO:0016740">
    <property type="term" value="F:transferase activity"/>
    <property type="evidence" value="ECO:0007669"/>
    <property type="project" value="UniProtKB-KW"/>
</dbReference>
<reference evidence="1 2" key="1">
    <citation type="submission" date="2019-07" db="EMBL/GenBank/DDBJ databases">
        <title>Whole genome shotgun sequence of Swaminathania salitolerans NBRC 104436.</title>
        <authorList>
            <person name="Hosoyama A."/>
            <person name="Uohara A."/>
            <person name="Ohji S."/>
            <person name="Ichikawa N."/>
        </authorList>
    </citation>
    <scope>NUCLEOTIDE SEQUENCE [LARGE SCALE GENOMIC DNA]</scope>
    <source>
        <strain evidence="1 2">NBRC 104436</strain>
    </source>
</reference>